<dbReference type="EC" id="2.3.1.-" evidence="6"/>
<evidence type="ECO:0000313" key="6">
    <source>
        <dbReference type="EMBL" id="MER7371564.1"/>
    </source>
</evidence>
<evidence type="ECO:0000256" key="3">
    <source>
        <dbReference type="ARBA" id="ARBA00023315"/>
    </source>
</evidence>
<dbReference type="SMART" id="SM00825">
    <property type="entry name" value="PKS_KS"/>
    <property type="match status" value="1"/>
</dbReference>
<feature type="domain" description="Ketosynthase family 3 (KS3)" evidence="5">
    <location>
        <begin position="2"/>
        <end position="407"/>
    </location>
</feature>
<dbReference type="InterPro" id="IPR018201">
    <property type="entry name" value="Ketoacyl_synth_AS"/>
</dbReference>
<dbReference type="PANTHER" id="PTHR11712">
    <property type="entry name" value="POLYKETIDE SYNTHASE-RELATED"/>
    <property type="match status" value="1"/>
</dbReference>
<sequence length="408" mass="41854">MTLDIAVTGIGLITPVGVGADSTWRGLCSGRSVTTAQDPLLTGLPVDLSCPVQNFDAYDHLPRRTVRRTDAFIHFALAAAQEAAQDAGLTSGSAEPTRIGVVLGVGSNSLMGYGGVWDRLQAGEHHLVSPFALPRSVPSMAAGEVAAHLDYRGPSFTVASACASGAHAIGVARDLIRSGTCDIVLAGGAESGRSPLSAIGFARLGALSTRRHDPSGASRPFDRDRDGFVLSEGAAVLVLERGDHARARGATHHGVVAGYGASADAHHPVNPHPDGRGLQQAIRTALADADLTPADIDHVSAHATSTPVGDLAEARALSHLFSSTPPPVTALKSLLGHALGAAAAIQAACALLTLRHQAIPPTANLDNQDDAIDLDIVRKAPRAARLRTVLSPAYGFGGANAALILRGS</sequence>
<evidence type="ECO:0000256" key="2">
    <source>
        <dbReference type="ARBA" id="ARBA00022679"/>
    </source>
</evidence>
<dbReference type="GO" id="GO:0016746">
    <property type="term" value="F:acyltransferase activity"/>
    <property type="evidence" value="ECO:0007669"/>
    <property type="project" value="UniProtKB-KW"/>
</dbReference>
<organism evidence="6 7">
    <name type="scientific">Streptomyces lanatus</name>
    <dbReference type="NCBI Taxonomy" id="66900"/>
    <lineage>
        <taxon>Bacteria</taxon>
        <taxon>Bacillati</taxon>
        <taxon>Actinomycetota</taxon>
        <taxon>Actinomycetes</taxon>
        <taxon>Kitasatosporales</taxon>
        <taxon>Streptomycetaceae</taxon>
        <taxon>Streptomyces</taxon>
    </lineage>
</organism>
<accession>A0ABV1XIY2</accession>
<dbReference type="Gene3D" id="3.40.47.10">
    <property type="match status" value="1"/>
</dbReference>
<keyword evidence="7" id="KW-1185">Reference proteome</keyword>
<dbReference type="InterPro" id="IPR014030">
    <property type="entry name" value="Ketoacyl_synth_N"/>
</dbReference>
<dbReference type="PANTHER" id="PTHR11712:SF347">
    <property type="entry name" value="BETA KETOACYL-ACYL CARRIER PROTEIN SYNTHASE"/>
    <property type="match status" value="1"/>
</dbReference>
<dbReference type="PROSITE" id="PS00606">
    <property type="entry name" value="KS3_1"/>
    <property type="match status" value="1"/>
</dbReference>
<dbReference type="NCBIfam" id="NF005589">
    <property type="entry name" value="PRK07314.1"/>
    <property type="match status" value="1"/>
</dbReference>
<dbReference type="RefSeq" id="WP_190068708.1">
    <property type="nucleotide sequence ID" value="NZ_BNBM01000002.1"/>
</dbReference>
<dbReference type="InterPro" id="IPR014031">
    <property type="entry name" value="Ketoacyl_synth_C"/>
</dbReference>
<dbReference type="InterPro" id="IPR016039">
    <property type="entry name" value="Thiolase-like"/>
</dbReference>
<evidence type="ECO:0000256" key="1">
    <source>
        <dbReference type="ARBA" id="ARBA00008467"/>
    </source>
</evidence>
<evidence type="ECO:0000313" key="7">
    <source>
        <dbReference type="Proteomes" id="UP001486207"/>
    </source>
</evidence>
<dbReference type="CDD" id="cd00834">
    <property type="entry name" value="KAS_I_II"/>
    <property type="match status" value="1"/>
</dbReference>
<dbReference type="Pfam" id="PF00109">
    <property type="entry name" value="ketoacyl-synt"/>
    <property type="match status" value="1"/>
</dbReference>
<gene>
    <name evidence="6" type="ORF">ABT384_02745</name>
</gene>
<dbReference type="EMBL" id="JBEPFB010000001">
    <property type="protein sequence ID" value="MER7371564.1"/>
    <property type="molecule type" value="Genomic_DNA"/>
</dbReference>
<dbReference type="InterPro" id="IPR020841">
    <property type="entry name" value="PKS_Beta-ketoAc_synthase_dom"/>
</dbReference>
<reference evidence="6 7" key="1">
    <citation type="submission" date="2024-06" db="EMBL/GenBank/DDBJ databases">
        <title>The Natural Products Discovery Center: Release of the First 8490 Sequenced Strains for Exploring Actinobacteria Biosynthetic Diversity.</title>
        <authorList>
            <person name="Kalkreuter E."/>
            <person name="Kautsar S.A."/>
            <person name="Yang D."/>
            <person name="Bader C.D."/>
            <person name="Teijaro C.N."/>
            <person name="Fluegel L."/>
            <person name="Davis C.M."/>
            <person name="Simpson J.R."/>
            <person name="Lauterbach L."/>
            <person name="Steele A.D."/>
            <person name="Gui C."/>
            <person name="Meng S."/>
            <person name="Li G."/>
            <person name="Viehrig K."/>
            <person name="Ye F."/>
            <person name="Su P."/>
            <person name="Kiefer A.F."/>
            <person name="Nichols A."/>
            <person name="Cepeda A.J."/>
            <person name="Yan W."/>
            <person name="Fan B."/>
            <person name="Jiang Y."/>
            <person name="Adhikari A."/>
            <person name="Zheng C.-J."/>
            <person name="Schuster L."/>
            <person name="Cowan T.M."/>
            <person name="Smanski M.J."/>
            <person name="Chevrette M.G."/>
            <person name="De Carvalho L.P.S."/>
            <person name="Shen B."/>
        </authorList>
    </citation>
    <scope>NUCLEOTIDE SEQUENCE [LARGE SCALE GENOMIC DNA]</scope>
    <source>
        <strain evidence="6 7">NPDC000155</strain>
    </source>
</reference>
<dbReference type="Proteomes" id="UP001486207">
    <property type="component" value="Unassembled WGS sequence"/>
</dbReference>
<dbReference type="PROSITE" id="PS52004">
    <property type="entry name" value="KS3_2"/>
    <property type="match status" value="1"/>
</dbReference>
<protein>
    <submittedName>
        <fullName evidence="6">Beta-ketoacyl-[acyl-carrier-protein] synthase family protein</fullName>
        <ecNumber evidence="6">2.3.1.-</ecNumber>
    </submittedName>
</protein>
<dbReference type="SUPFAM" id="SSF53901">
    <property type="entry name" value="Thiolase-like"/>
    <property type="match status" value="2"/>
</dbReference>
<comment type="caution">
    <text evidence="6">The sequence shown here is derived from an EMBL/GenBank/DDBJ whole genome shotgun (WGS) entry which is preliminary data.</text>
</comment>
<evidence type="ECO:0000256" key="4">
    <source>
        <dbReference type="RuleBase" id="RU003694"/>
    </source>
</evidence>
<keyword evidence="2 4" id="KW-0808">Transferase</keyword>
<dbReference type="InterPro" id="IPR000794">
    <property type="entry name" value="Beta-ketoacyl_synthase"/>
</dbReference>
<proteinExistence type="inferred from homology"/>
<dbReference type="Pfam" id="PF02801">
    <property type="entry name" value="Ketoacyl-synt_C"/>
    <property type="match status" value="1"/>
</dbReference>
<name>A0ABV1XIY2_9ACTN</name>
<comment type="similarity">
    <text evidence="1 4">Belongs to the thiolase-like superfamily. Beta-ketoacyl-ACP synthases family.</text>
</comment>
<keyword evidence="3 6" id="KW-0012">Acyltransferase</keyword>
<evidence type="ECO:0000259" key="5">
    <source>
        <dbReference type="PROSITE" id="PS52004"/>
    </source>
</evidence>